<evidence type="ECO:0000259" key="1">
    <source>
        <dbReference type="Pfam" id="PF18726"/>
    </source>
</evidence>
<feature type="domain" description="SAV-6107-like HEPN" evidence="1">
    <location>
        <begin position="50"/>
        <end position="135"/>
    </location>
</feature>
<name>D7WEL2_9CORY</name>
<dbReference type="eggNOG" id="ENOG502ZVNZ">
    <property type="taxonomic scope" value="Bacteria"/>
</dbReference>
<protein>
    <recommendedName>
        <fullName evidence="1">SAV-6107-like HEPN domain-containing protein</fullName>
    </recommendedName>
</protein>
<evidence type="ECO:0000313" key="3">
    <source>
        <dbReference type="Proteomes" id="UP000004208"/>
    </source>
</evidence>
<dbReference type="InterPro" id="IPR040891">
    <property type="entry name" value="HEPN_SAV_6107"/>
</dbReference>
<accession>D7WEL2</accession>
<dbReference type="STRING" id="585529.HMPREF0291_11246"/>
<dbReference type="Proteomes" id="UP000004208">
    <property type="component" value="Unassembled WGS sequence"/>
</dbReference>
<reference evidence="2" key="1">
    <citation type="submission" date="2010-06" db="EMBL/GenBank/DDBJ databases">
        <authorList>
            <person name="Muzny D."/>
            <person name="Qin X."/>
            <person name="Buhay C."/>
            <person name="Dugan-Rocha S."/>
            <person name="Ding Y."/>
            <person name="Chen G."/>
            <person name="Hawes A."/>
            <person name="Holder M."/>
            <person name="Jhangiani S."/>
            <person name="Johnson A."/>
            <person name="Khan Z."/>
            <person name="Li Z."/>
            <person name="Liu W."/>
            <person name="Liu X."/>
            <person name="Perez L."/>
            <person name="Shen H."/>
            <person name="Wang Q."/>
            <person name="Watt J."/>
            <person name="Xi L."/>
            <person name="Xin Y."/>
            <person name="Zhou J."/>
            <person name="Deng J."/>
            <person name="Jiang H."/>
            <person name="Liu Y."/>
            <person name="Qu J."/>
            <person name="Song X.-Z."/>
            <person name="Zhang L."/>
            <person name="Villasana D."/>
            <person name="Johnson A."/>
            <person name="Liu J."/>
            <person name="Liyanage D."/>
            <person name="Lorensuhewa L."/>
            <person name="Robinson T."/>
            <person name="Song A."/>
            <person name="Song B.-B."/>
            <person name="Dinh H."/>
            <person name="Thornton R."/>
            <person name="Coyle M."/>
            <person name="Francisco L."/>
            <person name="Jackson L."/>
            <person name="Javaid M."/>
            <person name="Korchina V."/>
            <person name="Kovar C."/>
            <person name="Mata R."/>
            <person name="Mathew T."/>
            <person name="Ngo R."/>
            <person name="Nguyen L."/>
            <person name="Nguyen N."/>
            <person name="Okwuonu G."/>
            <person name="Ongeri F."/>
            <person name="Pham C."/>
            <person name="Simmons D."/>
            <person name="Wilczek-Boney K."/>
            <person name="Hale W."/>
            <person name="Jakkamsetti A."/>
            <person name="Pham P."/>
            <person name="Ruth R."/>
            <person name="San Lucas F."/>
            <person name="Warren J."/>
            <person name="Zhang J."/>
            <person name="Zhao Z."/>
            <person name="Zhou C."/>
            <person name="Zhu D."/>
            <person name="Lee S."/>
            <person name="Bess C."/>
            <person name="Blankenburg K."/>
            <person name="Forbes L."/>
            <person name="Fu Q."/>
            <person name="Gubbala S."/>
            <person name="Hirani K."/>
            <person name="Jayaseelan J.C."/>
            <person name="Lara F."/>
            <person name="Munidasa M."/>
            <person name="Palculict T."/>
            <person name="Patil S."/>
            <person name="Pu L.-L."/>
            <person name="Saada N."/>
            <person name="Tang L."/>
            <person name="Weissenberger G."/>
            <person name="Zhu Y."/>
            <person name="Hemphill L."/>
            <person name="Shang Y."/>
            <person name="Youmans B."/>
            <person name="Ayvaz T."/>
            <person name="Ross M."/>
            <person name="Santibanez J."/>
            <person name="Aqrawi P."/>
            <person name="Gross S."/>
            <person name="Joshi V."/>
            <person name="Fowler G."/>
            <person name="Nazareth L."/>
            <person name="Reid J."/>
            <person name="Worley K."/>
            <person name="Petrosino J."/>
            <person name="Highlander S."/>
            <person name="Gibbs R."/>
        </authorList>
    </citation>
    <scope>NUCLEOTIDE SEQUENCE [LARGE SCALE GENOMIC DNA]</scope>
    <source>
        <strain evidence="2">ATCC 33030</strain>
    </source>
</reference>
<dbReference type="Pfam" id="PF18726">
    <property type="entry name" value="HEPN_SAV_6107"/>
    <property type="match status" value="1"/>
</dbReference>
<dbReference type="EMBL" id="ACLJ02000003">
    <property type="protein sequence ID" value="EFK53589.1"/>
    <property type="molecule type" value="Genomic_DNA"/>
</dbReference>
<dbReference type="RefSeq" id="WP_005289544.1">
    <property type="nucleotide sequence ID" value="NZ_CM000961.1"/>
</dbReference>
<keyword evidence="3" id="KW-1185">Reference proteome</keyword>
<organism evidence="2 3">
    <name type="scientific">Corynebacterium genitalium ATCC 33030</name>
    <dbReference type="NCBI Taxonomy" id="585529"/>
    <lineage>
        <taxon>Bacteria</taxon>
        <taxon>Bacillati</taxon>
        <taxon>Actinomycetota</taxon>
        <taxon>Actinomycetes</taxon>
        <taxon>Mycobacteriales</taxon>
        <taxon>Corynebacteriaceae</taxon>
        <taxon>Corynebacterium</taxon>
    </lineage>
</organism>
<gene>
    <name evidence="2" type="ORF">HMPREF0291_11246</name>
</gene>
<comment type="caution">
    <text evidence="2">The sequence shown here is derived from an EMBL/GenBank/DDBJ whole genome shotgun (WGS) entry which is preliminary data.</text>
</comment>
<dbReference type="HOGENOM" id="CLU_125870_1_0_11"/>
<dbReference type="AlphaFoldDB" id="D7WEL2"/>
<dbReference type="OrthoDB" id="4421226at2"/>
<sequence length="145" mass="15005">MNSVISATTGTVYGTVPAASRSENFLGTARALLDESYAHLGAGRSDLALESAYRAALRTAGAVVADSAVIAKRKRLPTSAWAKLKLTGVRGGYWAEVFEGYSRLRGRVASGIELKPDGALVAELVDRAAAFYAEVAGEGPGMAAA</sequence>
<evidence type="ECO:0000313" key="2">
    <source>
        <dbReference type="EMBL" id="EFK53589.1"/>
    </source>
</evidence>
<proteinExistence type="predicted"/>